<evidence type="ECO:0000256" key="1">
    <source>
        <dbReference type="ARBA" id="ARBA00004651"/>
    </source>
</evidence>
<reference evidence="11" key="1">
    <citation type="submission" date="2016-10" db="EMBL/GenBank/DDBJ databases">
        <authorList>
            <person name="Varghese N."/>
            <person name="Submissions S."/>
        </authorList>
    </citation>
    <scope>NUCLEOTIDE SEQUENCE [LARGE SCALE GENOMIC DNA]</scope>
    <source>
        <strain evidence="11">DSM 17465</strain>
    </source>
</reference>
<dbReference type="Gene3D" id="1.20.1720.10">
    <property type="entry name" value="Multidrug resistance protein D"/>
    <property type="match status" value="1"/>
</dbReference>
<gene>
    <name evidence="10" type="ORF">SAMN05444141_102191</name>
</gene>
<keyword evidence="8" id="KW-0997">Cell inner membrane</keyword>
<evidence type="ECO:0000313" key="11">
    <source>
        <dbReference type="Proteomes" id="UP000183371"/>
    </source>
</evidence>
<dbReference type="AlphaFoldDB" id="A0A1I6ZA65"/>
<dbReference type="GO" id="GO:1990961">
    <property type="term" value="P:xenobiotic detoxification by transmembrane export across the plasma membrane"/>
    <property type="evidence" value="ECO:0007669"/>
    <property type="project" value="InterPro"/>
</dbReference>
<accession>A0A1I6ZA65</accession>
<protein>
    <recommendedName>
        <fullName evidence="8">Bcr/CflA family efflux transporter</fullName>
    </recommendedName>
</protein>
<dbReference type="InterPro" id="IPR011701">
    <property type="entry name" value="MFS"/>
</dbReference>
<keyword evidence="7 8" id="KW-0472">Membrane</keyword>
<dbReference type="InterPro" id="IPR020846">
    <property type="entry name" value="MFS_dom"/>
</dbReference>
<keyword evidence="6 8" id="KW-1133">Transmembrane helix</keyword>
<dbReference type="CDD" id="cd17320">
    <property type="entry name" value="MFS_MdfA_MDR_like"/>
    <property type="match status" value="1"/>
</dbReference>
<feature type="transmembrane region" description="Helical" evidence="8">
    <location>
        <begin position="383"/>
        <end position="401"/>
    </location>
</feature>
<keyword evidence="4" id="KW-1003">Cell membrane</keyword>
<feature type="domain" description="Major facilitator superfamily (MFS) profile" evidence="9">
    <location>
        <begin position="22"/>
        <end position="412"/>
    </location>
</feature>
<dbReference type="Pfam" id="PF07690">
    <property type="entry name" value="MFS_1"/>
    <property type="match status" value="1"/>
</dbReference>
<evidence type="ECO:0000256" key="6">
    <source>
        <dbReference type="ARBA" id="ARBA00022989"/>
    </source>
</evidence>
<dbReference type="RefSeq" id="WP_054784928.1">
    <property type="nucleotide sequence ID" value="NZ_FPBD01000002.1"/>
</dbReference>
<feature type="transmembrane region" description="Helical" evidence="8">
    <location>
        <begin position="60"/>
        <end position="77"/>
    </location>
</feature>
<comment type="similarity">
    <text evidence="2 8">Belongs to the major facilitator superfamily. Bcr/CmlA family.</text>
</comment>
<feature type="transmembrane region" description="Helical" evidence="8">
    <location>
        <begin position="256"/>
        <end position="279"/>
    </location>
</feature>
<sequence length="419" mass="45169">MSAVSDLQHERVPHPGLSLWEIVSLVAALMALNAVATSMMLPALPAMSEALSVADNDRQLVITAYMIGLACASLFFGPLSDTIGRRTTLLIGLSLYIIGGVYSTFAMSYEHMLAARALQGVGAAAPRVASISMIRDWYSGRQMGKVMSLVMVAFQIAPVIAPFLGQVVLWFAPWQGVFAALTMFGVLLLVWCLMRLPESLDPVNQRPLKARSILSAYRLALTTRVTVGYMMAMTFVFACLFAFINSAQQVFMERFALADLFPIVFAAISIAMALSSYLNSQMVENYGLRKMSHMALLGFTATSLLTAAIAYSGTLTIVSFIAIQSLAMFFFGFIGPNFNTMAMEPLGRVAGAGSAMIGFITTLIGALLGAGIGKLYDGTELPLVYGVALFSILGLICVLITENGKLFRPQHEQPQLATK</sequence>
<dbReference type="GO" id="GO:0005886">
    <property type="term" value="C:plasma membrane"/>
    <property type="evidence" value="ECO:0007669"/>
    <property type="project" value="UniProtKB-SubCell"/>
</dbReference>
<feature type="transmembrane region" description="Helical" evidence="8">
    <location>
        <begin position="291"/>
        <end position="311"/>
    </location>
</feature>
<keyword evidence="11" id="KW-1185">Reference proteome</keyword>
<dbReference type="InterPro" id="IPR036259">
    <property type="entry name" value="MFS_trans_sf"/>
</dbReference>
<dbReference type="EMBL" id="FPBD01000002">
    <property type="protein sequence ID" value="SFT59584.1"/>
    <property type="molecule type" value="Genomic_DNA"/>
</dbReference>
<dbReference type="SUPFAM" id="SSF103473">
    <property type="entry name" value="MFS general substrate transporter"/>
    <property type="match status" value="1"/>
</dbReference>
<proteinExistence type="inferred from homology"/>
<evidence type="ECO:0000256" key="8">
    <source>
        <dbReference type="RuleBase" id="RU365088"/>
    </source>
</evidence>
<dbReference type="PROSITE" id="PS50850">
    <property type="entry name" value="MFS"/>
    <property type="match status" value="1"/>
</dbReference>
<feature type="transmembrane region" description="Helical" evidence="8">
    <location>
        <begin position="177"/>
        <end position="196"/>
    </location>
</feature>
<dbReference type="Proteomes" id="UP000183371">
    <property type="component" value="Unassembled WGS sequence"/>
</dbReference>
<keyword evidence="3 8" id="KW-0813">Transport</keyword>
<dbReference type="InterPro" id="IPR050189">
    <property type="entry name" value="MFS_Efflux_Transporters"/>
</dbReference>
<feature type="transmembrane region" description="Helical" evidence="8">
    <location>
        <begin position="20"/>
        <end position="40"/>
    </location>
</feature>
<evidence type="ECO:0000256" key="4">
    <source>
        <dbReference type="ARBA" id="ARBA00022475"/>
    </source>
</evidence>
<evidence type="ECO:0000313" key="10">
    <source>
        <dbReference type="EMBL" id="SFT59584.1"/>
    </source>
</evidence>
<dbReference type="PANTHER" id="PTHR43124:SF3">
    <property type="entry name" value="CHLORAMPHENICOL EFFLUX PUMP RV0191"/>
    <property type="match status" value="1"/>
</dbReference>
<comment type="caution">
    <text evidence="8">Lacks conserved residue(s) required for the propagation of feature annotation.</text>
</comment>
<dbReference type="NCBIfam" id="TIGR00710">
    <property type="entry name" value="efflux_Bcr_CflA"/>
    <property type="match status" value="1"/>
</dbReference>
<dbReference type="InterPro" id="IPR004812">
    <property type="entry name" value="Efflux_drug-R_Bcr/CmlA"/>
</dbReference>
<feature type="transmembrane region" description="Helical" evidence="8">
    <location>
        <begin position="217"/>
        <end position="244"/>
    </location>
</feature>
<evidence type="ECO:0000256" key="2">
    <source>
        <dbReference type="ARBA" id="ARBA00006236"/>
    </source>
</evidence>
<feature type="transmembrane region" description="Helical" evidence="8">
    <location>
        <begin position="350"/>
        <end position="371"/>
    </location>
</feature>
<evidence type="ECO:0000256" key="7">
    <source>
        <dbReference type="ARBA" id="ARBA00023136"/>
    </source>
</evidence>
<name>A0A1I6ZA65_9HYPH</name>
<organism evidence="10 11">
    <name type="scientific">Pseudovibrio denitrificans</name>
    <dbReference type="NCBI Taxonomy" id="258256"/>
    <lineage>
        <taxon>Bacteria</taxon>
        <taxon>Pseudomonadati</taxon>
        <taxon>Pseudomonadota</taxon>
        <taxon>Alphaproteobacteria</taxon>
        <taxon>Hyphomicrobiales</taxon>
        <taxon>Stappiaceae</taxon>
        <taxon>Pseudovibrio</taxon>
    </lineage>
</organism>
<comment type="subcellular location">
    <subcellularLocation>
        <location evidence="8">Cell inner membrane</location>
        <topology evidence="8">Multi-pass membrane protein</topology>
    </subcellularLocation>
    <subcellularLocation>
        <location evidence="1">Cell membrane</location>
        <topology evidence="1">Multi-pass membrane protein</topology>
    </subcellularLocation>
</comment>
<feature type="transmembrane region" description="Helical" evidence="8">
    <location>
        <begin position="146"/>
        <end position="171"/>
    </location>
</feature>
<keyword evidence="5 8" id="KW-0812">Transmembrane</keyword>
<dbReference type="GO" id="GO:0042910">
    <property type="term" value="F:xenobiotic transmembrane transporter activity"/>
    <property type="evidence" value="ECO:0007669"/>
    <property type="project" value="InterPro"/>
</dbReference>
<evidence type="ECO:0000256" key="3">
    <source>
        <dbReference type="ARBA" id="ARBA00022448"/>
    </source>
</evidence>
<feature type="transmembrane region" description="Helical" evidence="8">
    <location>
        <begin position="317"/>
        <end position="338"/>
    </location>
</feature>
<evidence type="ECO:0000256" key="5">
    <source>
        <dbReference type="ARBA" id="ARBA00022692"/>
    </source>
</evidence>
<evidence type="ECO:0000259" key="9">
    <source>
        <dbReference type="PROSITE" id="PS50850"/>
    </source>
</evidence>
<feature type="transmembrane region" description="Helical" evidence="8">
    <location>
        <begin position="89"/>
        <end position="107"/>
    </location>
</feature>
<dbReference type="PANTHER" id="PTHR43124">
    <property type="entry name" value="PURINE EFFLUX PUMP PBUE"/>
    <property type="match status" value="1"/>
</dbReference>